<dbReference type="Gene3D" id="3.40.630.30">
    <property type="match status" value="1"/>
</dbReference>
<keyword evidence="4" id="KW-1185">Reference proteome</keyword>
<dbReference type="Proteomes" id="UP001179280">
    <property type="component" value="Unassembled WGS sequence"/>
</dbReference>
<dbReference type="EC" id="2.3.1.-" evidence="3"/>
<keyword evidence="3" id="KW-0012">Acyltransferase</keyword>
<organism evidence="3 4">
    <name type="scientific">Shouchella xiaoxiensis</name>
    <dbReference type="NCBI Taxonomy" id="766895"/>
    <lineage>
        <taxon>Bacteria</taxon>
        <taxon>Bacillati</taxon>
        <taxon>Bacillota</taxon>
        <taxon>Bacilli</taxon>
        <taxon>Bacillales</taxon>
        <taxon>Bacillaceae</taxon>
        <taxon>Shouchella</taxon>
    </lineage>
</organism>
<dbReference type="RefSeq" id="WP_204464288.1">
    <property type="nucleotide sequence ID" value="NZ_JAFBCV010000001.1"/>
</dbReference>
<name>A0ABS2SPB5_9BACI</name>
<evidence type="ECO:0000256" key="1">
    <source>
        <dbReference type="ARBA" id="ARBA00022679"/>
    </source>
</evidence>
<dbReference type="PANTHER" id="PTHR13947:SF37">
    <property type="entry name" value="LD18367P"/>
    <property type="match status" value="1"/>
</dbReference>
<gene>
    <name evidence="3" type="ORF">JOC54_000599</name>
</gene>
<dbReference type="Pfam" id="PF13508">
    <property type="entry name" value="Acetyltransf_7"/>
    <property type="match status" value="1"/>
</dbReference>
<evidence type="ECO:0000313" key="3">
    <source>
        <dbReference type="EMBL" id="MBM7837368.1"/>
    </source>
</evidence>
<comment type="caution">
    <text evidence="3">The sequence shown here is derived from an EMBL/GenBank/DDBJ whole genome shotgun (WGS) entry which is preliminary data.</text>
</comment>
<evidence type="ECO:0000313" key="4">
    <source>
        <dbReference type="Proteomes" id="UP001179280"/>
    </source>
</evidence>
<evidence type="ECO:0000259" key="2">
    <source>
        <dbReference type="PROSITE" id="PS51186"/>
    </source>
</evidence>
<sequence length="157" mass="17889">MKIRVIEEKDNVQVEQLIRTCLIEFGADKEGTAWSDPYLGDFYRVYQAEHACYWVAEEDGLIVAGCGIGPIKEHPDVCELQKMYALQGARGSGIAKNLLDIALTFAQTHYHSCYLETLDNMHAANRFYLKNGFKRLDQPLLDTGHFSCDAWYLKTFS</sequence>
<reference evidence="3" key="1">
    <citation type="submission" date="2021-01" db="EMBL/GenBank/DDBJ databases">
        <title>Genomic Encyclopedia of Type Strains, Phase IV (KMG-IV): sequencing the most valuable type-strain genomes for metagenomic binning, comparative biology and taxonomic classification.</title>
        <authorList>
            <person name="Goeker M."/>
        </authorList>
    </citation>
    <scope>NUCLEOTIDE SEQUENCE</scope>
    <source>
        <strain evidence="3">DSM 21943</strain>
    </source>
</reference>
<accession>A0ABS2SPB5</accession>
<dbReference type="PROSITE" id="PS51186">
    <property type="entry name" value="GNAT"/>
    <property type="match status" value="1"/>
</dbReference>
<feature type="domain" description="N-acetyltransferase" evidence="2">
    <location>
        <begin position="1"/>
        <end position="157"/>
    </location>
</feature>
<dbReference type="InterPro" id="IPR016181">
    <property type="entry name" value="Acyl_CoA_acyltransferase"/>
</dbReference>
<keyword evidence="1 3" id="KW-0808">Transferase</keyword>
<dbReference type="InterPro" id="IPR000182">
    <property type="entry name" value="GNAT_dom"/>
</dbReference>
<dbReference type="EMBL" id="JAFBCV010000001">
    <property type="protein sequence ID" value="MBM7837368.1"/>
    <property type="molecule type" value="Genomic_DNA"/>
</dbReference>
<protein>
    <submittedName>
        <fullName evidence="3">Acetyltransferase</fullName>
        <ecNumber evidence="3">2.3.1.-</ecNumber>
    </submittedName>
</protein>
<dbReference type="PANTHER" id="PTHR13947">
    <property type="entry name" value="GNAT FAMILY N-ACETYLTRANSFERASE"/>
    <property type="match status" value="1"/>
</dbReference>
<dbReference type="GO" id="GO:0016746">
    <property type="term" value="F:acyltransferase activity"/>
    <property type="evidence" value="ECO:0007669"/>
    <property type="project" value="UniProtKB-KW"/>
</dbReference>
<dbReference type="SUPFAM" id="SSF55729">
    <property type="entry name" value="Acyl-CoA N-acyltransferases (Nat)"/>
    <property type="match status" value="1"/>
</dbReference>
<dbReference type="CDD" id="cd04301">
    <property type="entry name" value="NAT_SF"/>
    <property type="match status" value="1"/>
</dbReference>
<dbReference type="InterPro" id="IPR050769">
    <property type="entry name" value="NAT_camello-type"/>
</dbReference>
<proteinExistence type="predicted"/>